<keyword evidence="1" id="KW-0175">Coiled coil</keyword>
<name>A0ABY4SJA8_9CAUL</name>
<dbReference type="EMBL" id="CP097649">
    <property type="protein sequence ID" value="URI14873.1"/>
    <property type="molecule type" value="Genomic_DNA"/>
</dbReference>
<proteinExistence type="predicted"/>
<evidence type="ECO:0000313" key="4">
    <source>
        <dbReference type="Proteomes" id="UP001055429"/>
    </source>
</evidence>
<keyword evidence="2" id="KW-0472">Membrane</keyword>
<feature type="coiled-coil region" evidence="1">
    <location>
        <begin position="75"/>
        <end position="102"/>
    </location>
</feature>
<reference evidence="3" key="1">
    <citation type="submission" date="2022-05" db="EMBL/GenBank/DDBJ databases">
        <title>Brevundimonas albigilva TT17 genome sequence.</title>
        <authorList>
            <person name="Lee K."/>
            <person name="Son H."/>
        </authorList>
    </citation>
    <scope>NUCLEOTIDE SEQUENCE</scope>
    <source>
        <strain evidence="3">TT17</strain>
    </source>
</reference>
<dbReference type="RefSeq" id="WP_249749485.1">
    <property type="nucleotide sequence ID" value="NZ_CP097298.1"/>
</dbReference>
<evidence type="ECO:0000313" key="3">
    <source>
        <dbReference type="EMBL" id="URI14873.1"/>
    </source>
</evidence>
<gene>
    <name evidence="3" type="ORF">M8231_13825</name>
</gene>
<dbReference type="Proteomes" id="UP001055429">
    <property type="component" value="Chromosome"/>
</dbReference>
<keyword evidence="2" id="KW-0812">Transmembrane</keyword>
<evidence type="ECO:0000256" key="1">
    <source>
        <dbReference type="SAM" id="Coils"/>
    </source>
</evidence>
<accession>A0ABY4SJA8</accession>
<keyword evidence="4" id="KW-1185">Reference proteome</keyword>
<evidence type="ECO:0008006" key="5">
    <source>
        <dbReference type="Google" id="ProtNLM"/>
    </source>
</evidence>
<evidence type="ECO:0000256" key="2">
    <source>
        <dbReference type="SAM" id="Phobius"/>
    </source>
</evidence>
<sequence>MKRFLTFPRLSMIFLGVFGVMLAGIFVLQAVWVSPGERCEARGDWYDIETRTCATPIYVPDITGRPAGVSRAEASNAKNRELIELEAQVARQRRAVDAAVARERQDLKAREGL</sequence>
<protein>
    <recommendedName>
        <fullName evidence="5">DUF4124 domain-containing protein</fullName>
    </recommendedName>
</protein>
<feature type="transmembrane region" description="Helical" evidence="2">
    <location>
        <begin position="12"/>
        <end position="32"/>
    </location>
</feature>
<keyword evidence="2" id="KW-1133">Transmembrane helix</keyword>
<organism evidence="3 4">
    <name type="scientific">Brevundimonas albigilva</name>
    <dbReference type="NCBI Taxonomy" id="1312364"/>
    <lineage>
        <taxon>Bacteria</taxon>
        <taxon>Pseudomonadati</taxon>
        <taxon>Pseudomonadota</taxon>
        <taxon>Alphaproteobacteria</taxon>
        <taxon>Caulobacterales</taxon>
        <taxon>Caulobacteraceae</taxon>
        <taxon>Brevundimonas</taxon>
    </lineage>
</organism>